<evidence type="ECO:0000313" key="1">
    <source>
        <dbReference type="EMBL" id="CAI9935983.1"/>
    </source>
</evidence>
<keyword evidence="5" id="KW-1185">Reference proteome</keyword>
<proteinExistence type="predicted"/>
<evidence type="ECO:0000313" key="5">
    <source>
        <dbReference type="Proteomes" id="UP001642409"/>
    </source>
</evidence>
<evidence type="ECO:0000313" key="4">
    <source>
        <dbReference type="EMBL" id="CAL6035996.1"/>
    </source>
</evidence>
<sequence length="235" mass="27263">MNDIQTSQLVDAVANLFNVKETDDLAHRVAMQAMMLPDKVFQQLFVQLSFQMNVDCAYLMKLFVDNVVMRQLWSGPASQSVTLQLKAQEHRFKLTCPRMKATAYQEFQDRFAAALKRVIETNQNQSLACQDYAELCQVANELFLHHNQMDFWKQVSLLVPERTDKQLRDYYQKSFLRNMYAECISGSDKITLCSLVDQMPSSKPSQIADRFAELVGESKYFKRNVVMYIVNRKGK</sequence>
<evidence type="ECO:0000313" key="2">
    <source>
        <dbReference type="EMBL" id="CAI9935989.1"/>
    </source>
</evidence>
<name>A0AA86PIM0_9EUKA</name>
<dbReference type="EMBL" id="CAXDID020000132">
    <property type="protein sequence ID" value="CAL6035984.1"/>
    <property type="molecule type" value="Genomic_DNA"/>
</dbReference>
<dbReference type="EMBL" id="CATOUU010000627">
    <property type="protein sequence ID" value="CAI9935983.1"/>
    <property type="molecule type" value="Genomic_DNA"/>
</dbReference>
<dbReference type="InterPro" id="IPR001005">
    <property type="entry name" value="SANT/Myb"/>
</dbReference>
<accession>A0AA86PIM0</accession>
<evidence type="ECO:0000313" key="3">
    <source>
        <dbReference type="EMBL" id="CAL6035984.1"/>
    </source>
</evidence>
<dbReference type="CDD" id="cd00167">
    <property type="entry name" value="SANT"/>
    <property type="match status" value="1"/>
</dbReference>
<organism evidence="2">
    <name type="scientific">Hexamita inflata</name>
    <dbReference type="NCBI Taxonomy" id="28002"/>
    <lineage>
        <taxon>Eukaryota</taxon>
        <taxon>Metamonada</taxon>
        <taxon>Diplomonadida</taxon>
        <taxon>Hexamitidae</taxon>
        <taxon>Hexamitinae</taxon>
        <taxon>Hexamita</taxon>
    </lineage>
</organism>
<comment type="caution">
    <text evidence="2">The sequence shown here is derived from an EMBL/GenBank/DDBJ whole genome shotgun (WGS) entry which is preliminary data.</text>
</comment>
<dbReference type="EMBL" id="CATOUU010000627">
    <property type="protein sequence ID" value="CAI9935989.1"/>
    <property type="molecule type" value="Genomic_DNA"/>
</dbReference>
<dbReference type="AlphaFoldDB" id="A0AA86PIM0"/>
<protein>
    <submittedName>
        <fullName evidence="2">SANT/Myb domain</fullName>
    </submittedName>
    <submittedName>
        <fullName evidence="3">SANT/Myb_domain</fullName>
    </submittedName>
</protein>
<reference evidence="2" key="1">
    <citation type="submission" date="2023-06" db="EMBL/GenBank/DDBJ databases">
        <authorList>
            <person name="Kurt Z."/>
        </authorList>
    </citation>
    <scope>NUCLEOTIDE SEQUENCE</scope>
</reference>
<gene>
    <name evidence="1" type="ORF">HINF_LOCUS23628</name>
    <name evidence="2" type="ORF">HINF_LOCUS23634</name>
    <name evidence="3" type="ORF">HINF_LOCUS36195</name>
    <name evidence="4" type="ORF">HINF_LOCUS36201</name>
</gene>
<reference evidence="3 5" key="2">
    <citation type="submission" date="2024-07" db="EMBL/GenBank/DDBJ databases">
        <authorList>
            <person name="Akdeniz Z."/>
        </authorList>
    </citation>
    <scope>NUCLEOTIDE SEQUENCE [LARGE SCALE GENOMIC DNA]</scope>
</reference>
<dbReference type="EMBL" id="CAXDID020000132">
    <property type="protein sequence ID" value="CAL6035996.1"/>
    <property type="molecule type" value="Genomic_DNA"/>
</dbReference>
<dbReference type="Proteomes" id="UP001642409">
    <property type="component" value="Unassembled WGS sequence"/>
</dbReference>